<evidence type="ECO:0000313" key="12">
    <source>
        <dbReference type="Proteomes" id="UP001620626"/>
    </source>
</evidence>
<keyword evidence="9" id="KW-0812">Transmembrane</keyword>
<gene>
    <name evidence="11" type="ORF">niasHT_009348</name>
</gene>
<evidence type="ECO:0000259" key="10">
    <source>
        <dbReference type="PROSITE" id="PS51864"/>
    </source>
</evidence>
<dbReference type="AlphaFoldDB" id="A0ABD2LZJ7"/>
<dbReference type="PROSITE" id="PS00022">
    <property type="entry name" value="EGF_1"/>
    <property type="match status" value="1"/>
</dbReference>
<evidence type="ECO:0000256" key="4">
    <source>
        <dbReference type="ARBA" id="ARBA00023157"/>
    </source>
</evidence>
<accession>A0ABD2LZJ7</accession>
<feature type="compositionally biased region" description="Basic and acidic residues" evidence="8">
    <location>
        <begin position="212"/>
        <end position="221"/>
    </location>
</feature>
<evidence type="ECO:0000256" key="1">
    <source>
        <dbReference type="ARBA" id="ARBA00022723"/>
    </source>
</evidence>
<feature type="domain" description="Peptidase M12A" evidence="10">
    <location>
        <begin position="241"/>
        <end position="450"/>
    </location>
</feature>
<evidence type="ECO:0000256" key="6">
    <source>
        <dbReference type="RuleBase" id="RU361183"/>
    </source>
</evidence>
<dbReference type="InterPro" id="IPR006026">
    <property type="entry name" value="Peptidase_Metallo"/>
</dbReference>
<dbReference type="SMART" id="SM00235">
    <property type="entry name" value="ZnMc"/>
    <property type="match status" value="1"/>
</dbReference>
<feature type="binding site" evidence="5">
    <location>
        <position position="372"/>
    </location>
    <ligand>
        <name>Zn(2+)</name>
        <dbReference type="ChEBI" id="CHEBI:29105"/>
        <note>catalytic</note>
    </ligand>
</feature>
<dbReference type="GO" id="GO:0004222">
    <property type="term" value="F:metalloendopeptidase activity"/>
    <property type="evidence" value="ECO:0007669"/>
    <property type="project" value="UniProtKB-UniRule"/>
</dbReference>
<dbReference type="CDD" id="cd22249">
    <property type="entry name" value="UDM1_RNF168_RNF169-like"/>
    <property type="match status" value="1"/>
</dbReference>
<evidence type="ECO:0000256" key="5">
    <source>
        <dbReference type="PROSITE-ProRule" id="PRU01211"/>
    </source>
</evidence>
<dbReference type="Gene3D" id="3.40.390.10">
    <property type="entry name" value="Collagenase (Catalytic Domain)"/>
    <property type="match status" value="1"/>
</dbReference>
<keyword evidence="2 5" id="KW-0862">Zinc</keyword>
<organism evidence="11 12">
    <name type="scientific">Heterodera trifolii</name>
    <dbReference type="NCBI Taxonomy" id="157864"/>
    <lineage>
        <taxon>Eukaryota</taxon>
        <taxon>Metazoa</taxon>
        <taxon>Ecdysozoa</taxon>
        <taxon>Nematoda</taxon>
        <taxon>Chromadorea</taxon>
        <taxon>Rhabditida</taxon>
        <taxon>Tylenchina</taxon>
        <taxon>Tylenchomorpha</taxon>
        <taxon>Tylenchoidea</taxon>
        <taxon>Heteroderidae</taxon>
        <taxon>Heteroderinae</taxon>
        <taxon>Heterodera</taxon>
    </lineage>
</organism>
<keyword evidence="12" id="KW-1185">Reference proteome</keyword>
<dbReference type="InterPro" id="IPR034035">
    <property type="entry name" value="Astacin-like_dom"/>
</dbReference>
<feature type="region of interest" description="Disordered" evidence="8">
    <location>
        <begin position="1"/>
        <end position="28"/>
    </location>
</feature>
<dbReference type="InterPro" id="IPR024079">
    <property type="entry name" value="MetalloPept_cat_dom_sf"/>
</dbReference>
<dbReference type="EMBL" id="JBICBT010000208">
    <property type="protein sequence ID" value="KAL3120523.1"/>
    <property type="molecule type" value="Genomic_DNA"/>
</dbReference>
<feature type="binding site" evidence="5">
    <location>
        <position position="366"/>
    </location>
    <ligand>
        <name>Zn(2+)</name>
        <dbReference type="ChEBI" id="CHEBI:29105"/>
        <note>catalytic</note>
    </ligand>
</feature>
<evidence type="ECO:0000256" key="8">
    <source>
        <dbReference type="SAM" id="MobiDB-lite"/>
    </source>
</evidence>
<dbReference type="PROSITE" id="PS01186">
    <property type="entry name" value="EGF_2"/>
    <property type="match status" value="1"/>
</dbReference>
<dbReference type="GO" id="GO:0006508">
    <property type="term" value="P:proteolysis"/>
    <property type="evidence" value="ECO:0007669"/>
    <property type="project" value="UniProtKB-KW"/>
</dbReference>
<evidence type="ECO:0000256" key="3">
    <source>
        <dbReference type="ARBA" id="ARBA00023049"/>
    </source>
</evidence>
<keyword evidence="7" id="KW-0175">Coiled coil</keyword>
<keyword evidence="3 5" id="KW-0482">Metalloprotease</keyword>
<comment type="cofactor">
    <cofactor evidence="5 6">
        <name>Zn(2+)</name>
        <dbReference type="ChEBI" id="CHEBI:29105"/>
    </cofactor>
    <text evidence="5 6">Binds 1 zinc ion per subunit.</text>
</comment>
<evidence type="ECO:0000256" key="2">
    <source>
        <dbReference type="ARBA" id="ARBA00022833"/>
    </source>
</evidence>
<keyword evidence="4" id="KW-1015">Disulfide bond</keyword>
<dbReference type="InterPro" id="IPR001506">
    <property type="entry name" value="Peptidase_M12A"/>
</dbReference>
<sequence length="623" mass="69863">MTVPDNSPSSTVSRRSILKRGSSTDEVEQTVKTMASEGKHLRRRLLIKKPQLTLITTEHKCSLLSYPFIGISLILVVGVASSIGAPAAASGRKIKPPIMERGAVNKGTKPTEMGKEEAEQWKKEREEVKKLLAEHNEKVQKKLLKQAKALEKDEKYQQRMKEQKAARARLPKEKRVPAMDIPEINENSPEAAYLYQGDIQLSLEEAKILFARDDDAEEGRPSTRTSNASSDAVASSGRRRRGAPMHAGTFPDSKWPNLQYPFSFDDSISDQLKGHIYKALKLWYNNTCLHLYEDPKASPRVHFTSHAGKGCSSAVGRQKSKTYQEVSLAPGCDLSILVETTKNYKPVDTRGAIDTWLGIIAHEIGHSLGFFHEQSRYDRDDFVKQSWIYNNNYYVGYDLGSVMHYSSKGFSINDEPTLVPKAGPMYLHTIGQRYGPSHSDYKMMNEHYCGLSFNSANSNSSRNKVTCEMETTCFNGGFQNPNNCSACICPPGYWGEKCTSHTDWTEISEQIGATTLDENADFAYCVWVIKSQKTIYIEVLEVGDVCSDGCRLGNTEIRTSANRGDTGVRPSDRWSFTTRSLCCQDDLGGPNKTLSITASNGYARISLYAYKGIQRFRLRWRHD</sequence>
<feature type="region of interest" description="Disordered" evidence="8">
    <location>
        <begin position="212"/>
        <end position="250"/>
    </location>
</feature>
<dbReference type="GO" id="GO:0008270">
    <property type="term" value="F:zinc ion binding"/>
    <property type="evidence" value="ECO:0007669"/>
    <property type="project" value="UniProtKB-UniRule"/>
</dbReference>
<dbReference type="PANTHER" id="PTHR10127:SF862">
    <property type="entry name" value="ZINC METALLOPROTEINASE NAS-27"/>
    <property type="match status" value="1"/>
</dbReference>
<proteinExistence type="predicted"/>
<feature type="transmembrane region" description="Helical" evidence="9">
    <location>
        <begin position="68"/>
        <end position="89"/>
    </location>
</feature>
<comment type="caution">
    <text evidence="5">Lacks conserved residue(s) required for the propagation of feature annotation.</text>
</comment>
<keyword evidence="5 6" id="KW-0645">Protease</keyword>
<dbReference type="Proteomes" id="UP001620626">
    <property type="component" value="Unassembled WGS sequence"/>
</dbReference>
<dbReference type="CDD" id="cd04280">
    <property type="entry name" value="ZnMc_astacin_like"/>
    <property type="match status" value="1"/>
</dbReference>
<feature type="binding site" evidence="5">
    <location>
        <position position="362"/>
    </location>
    <ligand>
        <name>Zn(2+)</name>
        <dbReference type="ChEBI" id="CHEBI:29105"/>
        <note>catalytic</note>
    </ligand>
</feature>
<dbReference type="PROSITE" id="PS51864">
    <property type="entry name" value="ASTACIN"/>
    <property type="match status" value="1"/>
</dbReference>
<name>A0ABD2LZJ7_9BILA</name>
<keyword evidence="9" id="KW-1133">Transmembrane helix</keyword>
<keyword evidence="9" id="KW-0472">Membrane</keyword>
<evidence type="ECO:0000313" key="11">
    <source>
        <dbReference type="EMBL" id="KAL3120523.1"/>
    </source>
</evidence>
<dbReference type="Pfam" id="PF01400">
    <property type="entry name" value="Astacin"/>
    <property type="match status" value="3"/>
</dbReference>
<feature type="active site" evidence="5">
    <location>
        <position position="363"/>
    </location>
</feature>
<dbReference type="PANTHER" id="PTHR10127">
    <property type="entry name" value="DISCOIDIN, CUB, EGF, LAMININ , AND ZINC METALLOPROTEASE DOMAIN CONTAINING"/>
    <property type="match status" value="1"/>
</dbReference>
<feature type="compositionally biased region" description="Polar residues" evidence="8">
    <location>
        <begin position="1"/>
        <end position="14"/>
    </location>
</feature>
<protein>
    <recommendedName>
        <fullName evidence="6">Metalloendopeptidase</fullName>
        <ecNumber evidence="6">3.4.24.-</ecNumber>
    </recommendedName>
</protein>
<dbReference type="SUPFAM" id="SSF55486">
    <property type="entry name" value="Metalloproteases ('zincins'), catalytic domain"/>
    <property type="match status" value="1"/>
</dbReference>
<keyword evidence="1 5" id="KW-0479">Metal-binding</keyword>
<dbReference type="PRINTS" id="PR00480">
    <property type="entry name" value="ASTACIN"/>
</dbReference>
<dbReference type="CDD" id="cd00054">
    <property type="entry name" value="EGF_CA"/>
    <property type="match status" value="1"/>
</dbReference>
<reference evidence="11 12" key="1">
    <citation type="submission" date="2024-10" db="EMBL/GenBank/DDBJ databases">
        <authorList>
            <person name="Kim D."/>
        </authorList>
    </citation>
    <scope>NUCLEOTIDE SEQUENCE [LARGE SCALE GENOMIC DNA]</scope>
    <source>
        <strain evidence="11">BH-2024</strain>
    </source>
</reference>
<feature type="coiled-coil region" evidence="7">
    <location>
        <begin position="118"/>
        <end position="145"/>
    </location>
</feature>
<dbReference type="EC" id="3.4.24.-" evidence="6"/>
<dbReference type="InterPro" id="IPR000742">
    <property type="entry name" value="EGF"/>
</dbReference>
<evidence type="ECO:0000256" key="7">
    <source>
        <dbReference type="SAM" id="Coils"/>
    </source>
</evidence>
<evidence type="ECO:0000256" key="9">
    <source>
        <dbReference type="SAM" id="Phobius"/>
    </source>
</evidence>
<keyword evidence="5 6" id="KW-0378">Hydrolase</keyword>
<comment type="caution">
    <text evidence="11">The sequence shown here is derived from an EMBL/GenBank/DDBJ whole genome shotgun (WGS) entry which is preliminary data.</text>
</comment>